<accession>A0A6P7FF27</accession>
<dbReference type="FunFam" id="3.40.1190.20:FF:000076">
    <property type="entry name" value="Adenosine kinase"/>
    <property type="match status" value="1"/>
</dbReference>
<dbReference type="InterPro" id="IPR011611">
    <property type="entry name" value="PfkB_dom"/>
</dbReference>
<evidence type="ECO:0000313" key="15">
    <source>
        <dbReference type="EnsemblMetazoa" id="XP_028134629.1"/>
    </source>
</evidence>
<comment type="function">
    <text evidence="13">ATP dependent phosphorylation of adenosine and other related nucleoside analogs to monophosphate derivatives.</text>
</comment>
<dbReference type="RefSeq" id="XP_028134629.1">
    <property type="nucleotide sequence ID" value="XM_028278828.1"/>
</dbReference>
<keyword evidence="13" id="KW-0539">Nucleus</keyword>
<dbReference type="InterPro" id="IPR002173">
    <property type="entry name" value="Carboh/pur_kinase_PfkB_CS"/>
</dbReference>
<keyword evidence="9 13" id="KW-0460">Magnesium</keyword>
<dbReference type="PROSITE" id="PS00584">
    <property type="entry name" value="PFKB_KINASES_2"/>
    <property type="match status" value="1"/>
</dbReference>
<evidence type="ECO:0000256" key="1">
    <source>
        <dbReference type="ARBA" id="ARBA00004801"/>
    </source>
</evidence>
<dbReference type="InParanoid" id="A0A6P7FF27"/>
<dbReference type="AlphaFoldDB" id="A0A6P7FF27"/>
<dbReference type="Gene3D" id="3.30.1110.10">
    <property type="match status" value="1"/>
</dbReference>
<comment type="similarity">
    <text evidence="2 13">Belongs to the carbohydrate kinase PfkB family.</text>
</comment>
<keyword evidence="7 13" id="KW-0418">Kinase</keyword>
<keyword evidence="6 13" id="KW-0547">Nucleotide-binding</keyword>
<proteinExistence type="inferred from homology"/>
<dbReference type="InterPro" id="IPR029056">
    <property type="entry name" value="Ribokinase-like"/>
</dbReference>
<dbReference type="GO" id="GO:0005634">
    <property type="term" value="C:nucleus"/>
    <property type="evidence" value="ECO:0007669"/>
    <property type="project" value="UniProtKB-SubCell"/>
</dbReference>
<evidence type="ECO:0000256" key="11">
    <source>
        <dbReference type="ARBA" id="ARBA00068771"/>
    </source>
</evidence>
<evidence type="ECO:0000256" key="8">
    <source>
        <dbReference type="ARBA" id="ARBA00022840"/>
    </source>
</evidence>
<dbReference type="PRINTS" id="PR00989">
    <property type="entry name" value="ADENOKINASE"/>
</dbReference>
<evidence type="ECO:0000256" key="2">
    <source>
        <dbReference type="ARBA" id="ARBA00010688"/>
    </source>
</evidence>
<dbReference type="GO" id="GO:0005829">
    <property type="term" value="C:cytosol"/>
    <property type="evidence" value="ECO:0007669"/>
    <property type="project" value="TreeGrafter"/>
</dbReference>
<comment type="cofactor">
    <cofactor evidence="13">
        <name>Mg(2+)</name>
        <dbReference type="ChEBI" id="CHEBI:18420"/>
    </cofactor>
    <text evidence="13">Binds 3 Mg(2+) ions per subunit.</text>
</comment>
<dbReference type="FunFam" id="3.30.1110.10:FF:000001">
    <property type="entry name" value="Adenosine kinase a"/>
    <property type="match status" value="1"/>
</dbReference>
<name>A0A6P7FF27_DIAVI</name>
<dbReference type="EC" id="2.7.1.20" evidence="3 13"/>
<dbReference type="PANTHER" id="PTHR45769">
    <property type="entry name" value="ADENOSINE KINASE"/>
    <property type="match status" value="1"/>
</dbReference>
<evidence type="ECO:0000256" key="5">
    <source>
        <dbReference type="ARBA" id="ARBA00022726"/>
    </source>
</evidence>
<dbReference type="Proteomes" id="UP001652700">
    <property type="component" value="Unplaced"/>
</dbReference>
<dbReference type="GO" id="GO:0006144">
    <property type="term" value="P:purine nucleobase metabolic process"/>
    <property type="evidence" value="ECO:0007669"/>
    <property type="project" value="TreeGrafter"/>
</dbReference>
<evidence type="ECO:0000256" key="7">
    <source>
        <dbReference type="ARBA" id="ARBA00022777"/>
    </source>
</evidence>
<keyword evidence="16" id="KW-1185">Reference proteome</keyword>
<dbReference type="OrthoDB" id="432447at2759"/>
<dbReference type="GO" id="GO:0005524">
    <property type="term" value="F:ATP binding"/>
    <property type="evidence" value="ECO:0007669"/>
    <property type="project" value="UniProtKB-UniRule"/>
</dbReference>
<dbReference type="InterPro" id="IPR001805">
    <property type="entry name" value="Adenokinase"/>
</dbReference>
<evidence type="ECO:0000259" key="14">
    <source>
        <dbReference type="Pfam" id="PF00294"/>
    </source>
</evidence>
<evidence type="ECO:0000313" key="17">
    <source>
        <dbReference type="RefSeq" id="XP_028134629.1"/>
    </source>
</evidence>
<sequence>MILKQSPRLLTQVDKFDKMGENNIKENLLVGLGNPLLDISAVVNKQFLDKYELKENDAILADDRHRNLYEDITENYKVSYIAGGSVQNTLRVAQWLLGTPNVVTKFGCVGKDKYSKILHDKATESGVNVRYQYHESEPTGTCAVLITGQHRSLCAKLGSSGHFSVEHLRQPENRKLLENAQFFYVSGYFLSANREAQIEANKIALRNDRPFMLNLSAPIVCQIFAKDILETLPYVDVLFGNESEAESISKSLNLGSKNVEEIALKLSELPKENKRRKRLVVITQGVDPVVYAFEGQVKSFPVVKLPEDKIVDTNGAGDAFVGGFLAQFILNKSLDVCVKCGIWAASEIIQRNGCSFEGKPNFNEAI</sequence>
<dbReference type="UniPathway" id="UPA00588">
    <property type="reaction ID" value="UER00659"/>
</dbReference>
<evidence type="ECO:0000256" key="3">
    <source>
        <dbReference type="ARBA" id="ARBA00012119"/>
    </source>
</evidence>
<dbReference type="GO" id="GO:0044209">
    <property type="term" value="P:AMP salvage"/>
    <property type="evidence" value="ECO:0007669"/>
    <property type="project" value="UniProtKB-UniRule"/>
</dbReference>
<protein>
    <recommendedName>
        <fullName evidence="11 13">Adenosine kinase</fullName>
        <shortName evidence="13">AK</shortName>
        <ecNumber evidence="3 13">2.7.1.20</ecNumber>
    </recommendedName>
    <alternativeName>
        <fullName evidence="13">Adenosine 5'-phosphotransferase</fullName>
    </alternativeName>
</protein>
<evidence type="ECO:0000313" key="16">
    <source>
        <dbReference type="Proteomes" id="UP001652700"/>
    </source>
</evidence>
<dbReference type="Pfam" id="PF00294">
    <property type="entry name" value="PfkB"/>
    <property type="match status" value="1"/>
</dbReference>
<reference evidence="15" key="2">
    <citation type="submission" date="2025-05" db="UniProtKB">
        <authorList>
            <consortium name="EnsemblMetazoa"/>
        </authorList>
    </citation>
    <scope>IDENTIFICATION</scope>
</reference>
<evidence type="ECO:0000256" key="6">
    <source>
        <dbReference type="ARBA" id="ARBA00022741"/>
    </source>
</evidence>
<dbReference type="PANTHER" id="PTHR45769:SF3">
    <property type="entry name" value="ADENOSINE KINASE"/>
    <property type="match status" value="1"/>
</dbReference>
<evidence type="ECO:0000256" key="13">
    <source>
        <dbReference type="RuleBase" id="RU368116"/>
    </source>
</evidence>
<evidence type="ECO:0000256" key="10">
    <source>
        <dbReference type="ARBA" id="ARBA00051362"/>
    </source>
</evidence>
<dbReference type="FunCoup" id="A0A6P7FF27">
    <property type="interactions" value="1288"/>
</dbReference>
<dbReference type="SUPFAM" id="SSF53613">
    <property type="entry name" value="Ribokinase-like"/>
    <property type="match status" value="1"/>
</dbReference>
<evidence type="ECO:0000256" key="4">
    <source>
        <dbReference type="ARBA" id="ARBA00022679"/>
    </source>
</evidence>
<gene>
    <name evidence="17" type="primary">LOC114329649</name>
</gene>
<dbReference type="Gene3D" id="3.40.1190.20">
    <property type="match status" value="1"/>
</dbReference>
<reference evidence="17" key="1">
    <citation type="submission" date="2025-04" db="UniProtKB">
        <authorList>
            <consortium name="RefSeq"/>
        </authorList>
    </citation>
    <scope>IDENTIFICATION</scope>
    <source>
        <tissue evidence="17">Whole insect</tissue>
    </source>
</reference>
<organism evidence="17">
    <name type="scientific">Diabrotica virgifera virgifera</name>
    <name type="common">western corn rootworm</name>
    <dbReference type="NCBI Taxonomy" id="50390"/>
    <lineage>
        <taxon>Eukaryota</taxon>
        <taxon>Metazoa</taxon>
        <taxon>Ecdysozoa</taxon>
        <taxon>Arthropoda</taxon>
        <taxon>Hexapoda</taxon>
        <taxon>Insecta</taxon>
        <taxon>Pterygota</taxon>
        <taxon>Neoptera</taxon>
        <taxon>Endopterygota</taxon>
        <taxon>Coleoptera</taxon>
        <taxon>Polyphaga</taxon>
        <taxon>Cucujiformia</taxon>
        <taxon>Chrysomeloidea</taxon>
        <taxon>Chrysomelidae</taxon>
        <taxon>Galerucinae</taxon>
        <taxon>Diabroticina</taxon>
        <taxon>Diabroticites</taxon>
        <taxon>Diabrotica</taxon>
    </lineage>
</organism>
<dbReference type="GeneID" id="114329649"/>
<keyword evidence="4 13" id="KW-0808">Transferase</keyword>
<dbReference type="CDD" id="cd01168">
    <property type="entry name" value="adenosine_kinase"/>
    <property type="match status" value="1"/>
</dbReference>
<feature type="domain" description="Carbohydrate kinase PfkB" evidence="14">
    <location>
        <begin position="48"/>
        <end position="356"/>
    </location>
</feature>
<evidence type="ECO:0000256" key="9">
    <source>
        <dbReference type="ARBA" id="ARBA00022842"/>
    </source>
</evidence>
<comment type="catalytic activity">
    <reaction evidence="10 13">
        <text>adenosine + ATP = AMP + ADP + H(+)</text>
        <dbReference type="Rhea" id="RHEA:20824"/>
        <dbReference type="ChEBI" id="CHEBI:15378"/>
        <dbReference type="ChEBI" id="CHEBI:16335"/>
        <dbReference type="ChEBI" id="CHEBI:30616"/>
        <dbReference type="ChEBI" id="CHEBI:456215"/>
        <dbReference type="ChEBI" id="CHEBI:456216"/>
        <dbReference type="EC" id="2.7.1.20"/>
    </reaction>
</comment>
<keyword evidence="5 13" id="KW-0660">Purine salvage</keyword>
<evidence type="ECO:0000256" key="12">
    <source>
        <dbReference type="PIRSR" id="PIRSR601805-1"/>
    </source>
</evidence>
<comment type="pathway">
    <text evidence="1 13">Purine metabolism; AMP biosynthesis via salvage pathway; AMP from adenosine: step 1/1.</text>
</comment>
<dbReference type="GO" id="GO:0006166">
    <property type="term" value="P:purine ribonucleoside salvage"/>
    <property type="evidence" value="ECO:0007669"/>
    <property type="project" value="UniProtKB-KW"/>
</dbReference>
<dbReference type="GO" id="GO:0004001">
    <property type="term" value="F:adenosine kinase activity"/>
    <property type="evidence" value="ECO:0007669"/>
    <property type="project" value="UniProtKB-UniRule"/>
</dbReference>
<keyword evidence="8 13" id="KW-0067">ATP-binding</keyword>
<comment type="subunit">
    <text evidence="13">Monomer.</text>
</comment>
<dbReference type="KEGG" id="dvv:114329649"/>
<comment type="subcellular location">
    <subcellularLocation>
        <location evidence="13">Nucleus</location>
    </subcellularLocation>
</comment>
<dbReference type="EnsemblMetazoa" id="XM_028278828.2">
    <property type="protein sequence ID" value="XP_028134629.1"/>
    <property type="gene ID" value="LOC114329649"/>
</dbReference>
<feature type="active site" description="Proton acceptor" evidence="12">
    <location>
        <position position="318"/>
    </location>
</feature>